<feature type="transmembrane region" description="Helical" evidence="7">
    <location>
        <begin position="91"/>
        <end position="117"/>
    </location>
</feature>
<feature type="transmembrane region" description="Helical" evidence="7">
    <location>
        <begin position="336"/>
        <end position="356"/>
    </location>
</feature>
<reference evidence="8 9" key="1">
    <citation type="submission" date="2019-12" db="EMBL/GenBank/DDBJ databases">
        <title>Whole genome sequencing of endophytic Actinobacterium Micromonospora sp. MPMI6T.</title>
        <authorList>
            <person name="Evv R."/>
            <person name="Podile A.R."/>
        </authorList>
    </citation>
    <scope>NUCLEOTIDE SEQUENCE [LARGE SCALE GENOMIC DNA]</scope>
    <source>
        <strain evidence="8 9">MPMI6</strain>
    </source>
</reference>
<feature type="transmembrane region" description="Helical" evidence="7">
    <location>
        <begin position="302"/>
        <end position="324"/>
    </location>
</feature>
<name>A0ABS3VL29_MICEH</name>
<dbReference type="CDD" id="cd13127">
    <property type="entry name" value="MATE_tuaB_like"/>
    <property type="match status" value="1"/>
</dbReference>
<evidence type="ECO:0000256" key="1">
    <source>
        <dbReference type="ARBA" id="ARBA00004651"/>
    </source>
</evidence>
<comment type="caution">
    <text evidence="8">The sequence shown here is derived from an EMBL/GenBank/DDBJ whole genome shotgun (WGS) entry which is preliminary data.</text>
</comment>
<evidence type="ECO:0000256" key="7">
    <source>
        <dbReference type="SAM" id="Phobius"/>
    </source>
</evidence>
<organism evidence="8 9">
    <name type="scientific">Micromonospora echinofusca</name>
    <dbReference type="NCBI Taxonomy" id="47858"/>
    <lineage>
        <taxon>Bacteria</taxon>
        <taxon>Bacillati</taxon>
        <taxon>Actinomycetota</taxon>
        <taxon>Actinomycetes</taxon>
        <taxon>Micromonosporales</taxon>
        <taxon>Micromonosporaceae</taxon>
        <taxon>Micromonospora</taxon>
    </lineage>
</organism>
<protein>
    <submittedName>
        <fullName evidence="8">Oligosaccharide flippase family protein</fullName>
    </submittedName>
</protein>
<keyword evidence="4 7" id="KW-0812">Transmembrane</keyword>
<feature type="transmembrane region" description="Helical" evidence="7">
    <location>
        <begin position="25"/>
        <end position="47"/>
    </location>
</feature>
<comment type="subcellular location">
    <subcellularLocation>
        <location evidence="1">Cell membrane</location>
        <topology evidence="1">Multi-pass membrane protein</topology>
    </subcellularLocation>
</comment>
<evidence type="ECO:0000256" key="5">
    <source>
        <dbReference type="ARBA" id="ARBA00022989"/>
    </source>
</evidence>
<keyword evidence="3" id="KW-1003">Cell membrane</keyword>
<feature type="transmembrane region" description="Helical" evidence="7">
    <location>
        <begin position="159"/>
        <end position="183"/>
    </location>
</feature>
<keyword evidence="9" id="KW-1185">Reference proteome</keyword>
<feature type="transmembrane region" description="Helical" evidence="7">
    <location>
        <begin position="463"/>
        <end position="484"/>
    </location>
</feature>
<feature type="transmembrane region" description="Helical" evidence="7">
    <location>
        <begin position="53"/>
        <end position="79"/>
    </location>
</feature>
<evidence type="ECO:0000256" key="3">
    <source>
        <dbReference type="ARBA" id="ARBA00022475"/>
    </source>
</evidence>
<evidence type="ECO:0000256" key="4">
    <source>
        <dbReference type="ARBA" id="ARBA00022692"/>
    </source>
</evidence>
<dbReference type="RefSeq" id="WP_208811405.1">
    <property type="nucleotide sequence ID" value="NZ_WVUH01000018.1"/>
</dbReference>
<dbReference type="Pfam" id="PF13440">
    <property type="entry name" value="Polysacc_synt_3"/>
    <property type="match status" value="1"/>
</dbReference>
<dbReference type="Proteomes" id="UP000823521">
    <property type="component" value="Unassembled WGS sequence"/>
</dbReference>
<feature type="transmembrane region" description="Helical" evidence="7">
    <location>
        <begin position="123"/>
        <end position="147"/>
    </location>
</feature>
<evidence type="ECO:0000256" key="6">
    <source>
        <dbReference type="ARBA" id="ARBA00023136"/>
    </source>
</evidence>
<feature type="transmembrane region" description="Helical" evidence="7">
    <location>
        <begin position="396"/>
        <end position="418"/>
    </location>
</feature>
<evidence type="ECO:0000313" key="8">
    <source>
        <dbReference type="EMBL" id="MBO4205220.1"/>
    </source>
</evidence>
<accession>A0ABS3VL29</accession>
<comment type="similarity">
    <text evidence="2">Belongs to the polysaccharide synthase family.</text>
</comment>
<evidence type="ECO:0000256" key="2">
    <source>
        <dbReference type="ARBA" id="ARBA00007430"/>
    </source>
</evidence>
<dbReference type="PANTHER" id="PTHR30250:SF10">
    <property type="entry name" value="LIPOPOLYSACCHARIDE BIOSYNTHESIS PROTEIN WZXC"/>
    <property type="match status" value="1"/>
</dbReference>
<feature type="transmembrane region" description="Helical" evidence="7">
    <location>
        <begin position="189"/>
        <end position="207"/>
    </location>
</feature>
<gene>
    <name evidence="8" type="ORF">GSF22_04230</name>
</gene>
<evidence type="ECO:0000313" key="9">
    <source>
        <dbReference type="Proteomes" id="UP000823521"/>
    </source>
</evidence>
<dbReference type="PANTHER" id="PTHR30250">
    <property type="entry name" value="PST FAMILY PREDICTED COLANIC ACID TRANSPORTER"/>
    <property type="match status" value="1"/>
</dbReference>
<dbReference type="EMBL" id="WVUH01000018">
    <property type="protein sequence ID" value="MBO4205220.1"/>
    <property type="molecule type" value="Genomic_DNA"/>
</dbReference>
<feature type="transmembrane region" description="Helical" evidence="7">
    <location>
        <begin position="368"/>
        <end position="390"/>
    </location>
</feature>
<dbReference type="InterPro" id="IPR050833">
    <property type="entry name" value="Poly_Biosynth_Transport"/>
</dbReference>
<feature type="transmembrane region" description="Helical" evidence="7">
    <location>
        <begin position="430"/>
        <end position="451"/>
    </location>
</feature>
<keyword evidence="6 7" id="KW-0472">Membrane</keyword>
<sequence>MTATGAADTRPAPAGRSRVRAAIGWSYLLTAGRVGSSILVTFLLARLLGPTEFGLLAMALVFITIAQTLIQQGLVSAIVQRDVLTPAHLDAAFGVLVLAGVGIGLLTAAASPLWALLNGTPGLTVICLALSPLVPVQALAIVPEALLRRELRFRAVAQRTLLAAVLSGIVGVALALAGAGVWALVGQQLVNGVVSMVVVWLVCPWRPGRRLRLGAIRELWAFSAHSASAGLGVLLSNRADVIVTGIFFGPVATGIYRLAARLPDLLVDVAVRSLQQVALPSLSRLQRDRAALAAHLTGLQHLGAVAGLPVLGILAATAGPLVALLGPQWAGTETPLRLLCLYGAVNVYGVLLGPALQAVGEPGRLAVITWLRAVLGVTVLVTLGLLLTGLDDIRQASAVALAGIGLQALVNALAIWLTVHRTVGAPVARFLAPTVPAALAATATALLAPPLVDRLGLAALPPLAAIGLVGGGATLFTAALLAATDRRLRQLVRKGPFLSHSV</sequence>
<keyword evidence="5 7" id="KW-1133">Transmembrane helix</keyword>
<proteinExistence type="inferred from homology"/>